<reference evidence="1" key="1">
    <citation type="journal article" date="2020" name="Stud. Mycol.">
        <title>101 Dothideomycetes genomes: a test case for predicting lifestyles and emergence of pathogens.</title>
        <authorList>
            <person name="Haridas S."/>
            <person name="Albert R."/>
            <person name="Binder M."/>
            <person name="Bloem J."/>
            <person name="Labutti K."/>
            <person name="Salamov A."/>
            <person name="Andreopoulos B."/>
            <person name="Baker S."/>
            <person name="Barry K."/>
            <person name="Bills G."/>
            <person name="Bluhm B."/>
            <person name="Cannon C."/>
            <person name="Castanera R."/>
            <person name="Culley D."/>
            <person name="Daum C."/>
            <person name="Ezra D."/>
            <person name="Gonzalez J."/>
            <person name="Henrissat B."/>
            <person name="Kuo A."/>
            <person name="Liang C."/>
            <person name="Lipzen A."/>
            <person name="Lutzoni F."/>
            <person name="Magnuson J."/>
            <person name="Mondo S."/>
            <person name="Nolan M."/>
            <person name="Ohm R."/>
            <person name="Pangilinan J."/>
            <person name="Park H.-J."/>
            <person name="Ramirez L."/>
            <person name="Alfaro M."/>
            <person name="Sun H."/>
            <person name="Tritt A."/>
            <person name="Yoshinaga Y."/>
            <person name="Zwiers L.-H."/>
            <person name="Turgeon B."/>
            <person name="Goodwin S."/>
            <person name="Spatafora J."/>
            <person name="Crous P."/>
            <person name="Grigoriev I."/>
        </authorList>
    </citation>
    <scope>NUCLEOTIDE SEQUENCE</scope>
    <source>
        <strain evidence="1">ATCC 200398</strain>
    </source>
</reference>
<sequence length="97" mass="11613">MILAVLAGWFLLLGEIKVWPWNYGHDWWGTFVYVNLVRSQYRELKCYFAKFCCWEWGYGSVVGYWVLCRCKISFLIAFISFCVEFACPVKRIMRRSS</sequence>
<proteinExistence type="predicted"/>
<name>A0ACB6QPR9_9PLEO</name>
<evidence type="ECO:0000313" key="1">
    <source>
        <dbReference type="EMBL" id="KAF2468857.1"/>
    </source>
</evidence>
<dbReference type="Proteomes" id="UP000799755">
    <property type="component" value="Unassembled WGS sequence"/>
</dbReference>
<keyword evidence="2" id="KW-1185">Reference proteome</keyword>
<comment type="caution">
    <text evidence="1">The sequence shown here is derived from an EMBL/GenBank/DDBJ whole genome shotgun (WGS) entry which is preliminary data.</text>
</comment>
<protein>
    <submittedName>
        <fullName evidence="1">Uncharacterized protein</fullName>
    </submittedName>
</protein>
<accession>A0ACB6QPR9</accession>
<organism evidence="1 2">
    <name type="scientific">Lindgomyces ingoldianus</name>
    <dbReference type="NCBI Taxonomy" id="673940"/>
    <lineage>
        <taxon>Eukaryota</taxon>
        <taxon>Fungi</taxon>
        <taxon>Dikarya</taxon>
        <taxon>Ascomycota</taxon>
        <taxon>Pezizomycotina</taxon>
        <taxon>Dothideomycetes</taxon>
        <taxon>Pleosporomycetidae</taxon>
        <taxon>Pleosporales</taxon>
        <taxon>Lindgomycetaceae</taxon>
        <taxon>Lindgomyces</taxon>
    </lineage>
</organism>
<gene>
    <name evidence="1" type="ORF">BDR25DRAFT_53659</name>
</gene>
<evidence type="ECO:0000313" key="2">
    <source>
        <dbReference type="Proteomes" id="UP000799755"/>
    </source>
</evidence>
<dbReference type="EMBL" id="MU003514">
    <property type="protein sequence ID" value="KAF2468857.1"/>
    <property type="molecule type" value="Genomic_DNA"/>
</dbReference>